<dbReference type="EMBL" id="CM037624">
    <property type="protein sequence ID" value="KAH8010599.1"/>
    <property type="molecule type" value="Genomic_DNA"/>
</dbReference>
<sequence length="518" mass="59309">MMLKSIRVTEKLHWPQRELSTKRLLTPEEHELILQNESPVQNLSHSGILKDTFTTGTSSDNVLLQSKEGKKHLLQKHPSVYPKRHRKATKSSCRLRSNEHHKLRASRPFFRGGWCCLSRQPSLFITGPVTPSGRLSHSISVAGCGIAPSPRPKAKRRSPSSLPKPKQLPPPKSCLKEGDAAGRKFCILTAIKPSNVEREKAKFFKSGYSYNPQFEYANPALSNVLEKHSQASGTFLKQAIKIMELTLQKYGSYENFELATGGSLLSRARIWSHVRKYMAKEGCLGEIVVHVTEDLLSRASMTVMNGRPTLTINIATAREHWLEGMLRHEIGTHYLRGINNNSQPWSNWPGRRKHGLKPINPTEEGLASIHSVLFRKDPFLWRAALLYYTVYQASQMSFSDLFLDIGRFVKDPNTRWDYCVRAKRGWTDTSQPGCFSKDQVYLDGILRILRYRQSIDFYLLTALGKVSYEDVERLREFAVLENMRVPHFLQDHIRYMEHLEKIMEVNELSDKELQALVP</sequence>
<evidence type="ECO:0000313" key="2">
    <source>
        <dbReference type="Proteomes" id="UP000827872"/>
    </source>
</evidence>
<name>A0ACB8FU79_9SAUR</name>
<reference evidence="1" key="1">
    <citation type="submission" date="2021-08" db="EMBL/GenBank/DDBJ databases">
        <title>The first chromosome-level gecko genome reveals the dynamic sex chromosomes of Neotropical dwarf geckos (Sphaerodactylidae: Sphaerodactylus).</title>
        <authorList>
            <person name="Pinto B.J."/>
            <person name="Keating S.E."/>
            <person name="Gamble T."/>
        </authorList>
    </citation>
    <scope>NUCLEOTIDE SEQUENCE</scope>
    <source>
        <strain evidence="1">TG3544</strain>
    </source>
</reference>
<comment type="caution">
    <text evidence="1">The sequence shown here is derived from an EMBL/GenBank/DDBJ whole genome shotgun (WGS) entry which is preliminary data.</text>
</comment>
<gene>
    <name evidence="1" type="ORF">K3G42_008915</name>
</gene>
<proteinExistence type="predicted"/>
<accession>A0ACB8FU79</accession>
<dbReference type="Proteomes" id="UP000827872">
    <property type="component" value="Linkage Group LG11"/>
</dbReference>
<evidence type="ECO:0000313" key="1">
    <source>
        <dbReference type="EMBL" id="KAH8010599.1"/>
    </source>
</evidence>
<keyword evidence="2" id="KW-1185">Reference proteome</keyword>
<protein>
    <submittedName>
        <fullName evidence="1">Uncharacterized protein</fullName>
    </submittedName>
</protein>
<organism evidence="1 2">
    <name type="scientific">Sphaerodactylus townsendi</name>
    <dbReference type="NCBI Taxonomy" id="933632"/>
    <lineage>
        <taxon>Eukaryota</taxon>
        <taxon>Metazoa</taxon>
        <taxon>Chordata</taxon>
        <taxon>Craniata</taxon>
        <taxon>Vertebrata</taxon>
        <taxon>Euteleostomi</taxon>
        <taxon>Lepidosauria</taxon>
        <taxon>Squamata</taxon>
        <taxon>Bifurcata</taxon>
        <taxon>Gekkota</taxon>
        <taxon>Sphaerodactylidae</taxon>
        <taxon>Sphaerodactylus</taxon>
    </lineage>
</organism>